<protein>
    <recommendedName>
        <fullName evidence="1">BTB domain-containing protein</fullName>
    </recommendedName>
</protein>
<dbReference type="STRING" id="1043005.A0A074YD79"/>
<organism evidence="2 3">
    <name type="scientific">Aureobasidium subglaciale (strain EXF-2481)</name>
    <name type="common">Aureobasidium pullulans var. subglaciale</name>
    <dbReference type="NCBI Taxonomy" id="1043005"/>
    <lineage>
        <taxon>Eukaryota</taxon>
        <taxon>Fungi</taxon>
        <taxon>Dikarya</taxon>
        <taxon>Ascomycota</taxon>
        <taxon>Pezizomycotina</taxon>
        <taxon>Dothideomycetes</taxon>
        <taxon>Dothideomycetidae</taxon>
        <taxon>Dothideales</taxon>
        <taxon>Saccotheciaceae</taxon>
        <taxon>Aureobasidium</taxon>
    </lineage>
</organism>
<dbReference type="EMBL" id="KL584763">
    <property type="protein sequence ID" value="KEQ94004.1"/>
    <property type="molecule type" value="Genomic_DNA"/>
</dbReference>
<dbReference type="OrthoDB" id="194443at2759"/>
<dbReference type="InParanoid" id="A0A074YD79"/>
<dbReference type="GeneID" id="25369374"/>
<dbReference type="PROSITE" id="PS50097">
    <property type="entry name" value="BTB"/>
    <property type="match status" value="1"/>
</dbReference>
<reference evidence="2 3" key="1">
    <citation type="journal article" date="2014" name="BMC Genomics">
        <title>Genome sequencing of four Aureobasidium pullulans varieties: biotechnological potential, stress tolerance, and description of new species.</title>
        <authorList>
            <person name="Gostin Ar C."/>
            <person name="Ohm R.A."/>
            <person name="Kogej T."/>
            <person name="Sonjak S."/>
            <person name="Turk M."/>
            <person name="Zajc J."/>
            <person name="Zalar P."/>
            <person name="Grube M."/>
            <person name="Sun H."/>
            <person name="Han J."/>
            <person name="Sharma A."/>
            <person name="Chiniquy J."/>
            <person name="Ngan C.Y."/>
            <person name="Lipzen A."/>
            <person name="Barry K."/>
            <person name="Grigoriev I.V."/>
            <person name="Gunde-Cimerman N."/>
        </authorList>
    </citation>
    <scope>NUCLEOTIDE SEQUENCE [LARGE SCALE GENOMIC DNA]</scope>
    <source>
        <strain evidence="2 3">EXF-2481</strain>
    </source>
</reference>
<dbReference type="HOGENOM" id="CLU_085406_0_0_1"/>
<evidence type="ECO:0000313" key="2">
    <source>
        <dbReference type="EMBL" id="KEQ94004.1"/>
    </source>
</evidence>
<dbReference type="InterPro" id="IPR000210">
    <property type="entry name" value="BTB/POZ_dom"/>
</dbReference>
<dbReference type="InterPro" id="IPR011333">
    <property type="entry name" value="SKP1/BTB/POZ_sf"/>
</dbReference>
<sequence>MQQHSDWHRNCWSRQTVDHFKNTSPDCIQLRSAEGELQTIDKALLCYYSTYYAAALDGQFAEAHRKVFDVELSDKQLKVFVDWIYAGRLELLAWEREDRLMLYIFADFTDNLAFRRRIMTEDGRMERYREVGLALSSLSSGSPYCRRIIDHYANHWTPEDDKYDAVENIPEIVIHGDFFYEVLVRQSSVKGVKQEKCICCSNVCNYHEHEGEEEWRATCGQLPKSKKPEERFFSKIG</sequence>
<dbReference type="Gene3D" id="3.30.710.10">
    <property type="entry name" value="Potassium Channel Kv1.1, Chain A"/>
    <property type="match status" value="1"/>
</dbReference>
<accession>A0A074YD79</accession>
<proteinExistence type="predicted"/>
<evidence type="ECO:0000259" key="1">
    <source>
        <dbReference type="PROSITE" id="PS50097"/>
    </source>
</evidence>
<name>A0A074YD79_AURSE</name>
<dbReference type="AlphaFoldDB" id="A0A074YD79"/>
<gene>
    <name evidence="2" type="ORF">AUEXF2481DRAFT_6070</name>
</gene>
<feature type="domain" description="BTB" evidence="1">
    <location>
        <begin position="25"/>
        <end position="93"/>
    </location>
</feature>
<dbReference type="Proteomes" id="UP000030641">
    <property type="component" value="Unassembled WGS sequence"/>
</dbReference>
<keyword evidence="3" id="KW-1185">Reference proteome</keyword>
<dbReference type="RefSeq" id="XP_013342455.1">
    <property type="nucleotide sequence ID" value="XM_013487001.1"/>
</dbReference>
<dbReference type="CDD" id="cd18186">
    <property type="entry name" value="BTB_POZ_ZBTB_KLHL-like"/>
    <property type="match status" value="1"/>
</dbReference>
<evidence type="ECO:0000313" key="3">
    <source>
        <dbReference type="Proteomes" id="UP000030641"/>
    </source>
</evidence>